<accession>A0ABV5HM54</accession>
<dbReference type="PROSITE" id="PS00409">
    <property type="entry name" value="PROKAR_NTER_METHYL"/>
    <property type="match status" value="1"/>
</dbReference>
<dbReference type="Proteomes" id="UP001589645">
    <property type="component" value="Unassembled WGS sequence"/>
</dbReference>
<dbReference type="NCBIfam" id="TIGR02532">
    <property type="entry name" value="IV_pilin_GFxxxE"/>
    <property type="match status" value="1"/>
</dbReference>
<proteinExistence type="predicted"/>
<name>A0ABV5HM54_9VIBR</name>
<organism evidence="1 2">
    <name type="scientific">Vibrio olivae</name>
    <dbReference type="NCBI Taxonomy" id="1243002"/>
    <lineage>
        <taxon>Bacteria</taxon>
        <taxon>Pseudomonadati</taxon>
        <taxon>Pseudomonadota</taxon>
        <taxon>Gammaproteobacteria</taxon>
        <taxon>Vibrionales</taxon>
        <taxon>Vibrionaceae</taxon>
        <taxon>Vibrio</taxon>
    </lineage>
</organism>
<evidence type="ECO:0000313" key="2">
    <source>
        <dbReference type="Proteomes" id="UP001589645"/>
    </source>
</evidence>
<sequence>MKPQGMTLIELLIVVAVLSVLLSIAYPSYTQHQLTRHRQQIQTDMARIQLRLEQDYDQGYQVESILSAGECLICSSDASRYRLAIDHEMYRYVIRAIPIGHQLQDQCRGQGYNELSLDSSGQAAPVNCWH</sequence>
<protein>
    <submittedName>
        <fullName evidence="1">Type IV pilin protein</fullName>
    </submittedName>
</protein>
<dbReference type="EMBL" id="JBHMEP010000001">
    <property type="protein sequence ID" value="MFB9135025.1"/>
    <property type="molecule type" value="Genomic_DNA"/>
</dbReference>
<dbReference type="InterPro" id="IPR031982">
    <property type="entry name" value="PilE-like"/>
</dbReference>
<evidence type="ECO:0000313" key="1">
    <source>
        <dbReference type="EMBL" id="MFB9135025.1"/>
    </source>
</evidence>
<dbReference type="RefSeq" id="WP_390191240.1">
    <property type="nucleotide sequence ID" value="NZ_JBHMEP010000001.1"/>
</dbReference>
<gene>
    <name evidence="1" type="ORF">ACFFUV_08595</name>
</gene>
<reference evidence="1 2" key="1">
    <citation type="submission" date="2024-09" db="EMBL/GenBank/DDBJ databases">
        <authorList>
            <person name="Sun Q."/>
            <person name="Mori K."/>
        </authorList>
    </citation>
    <scope>NUCLEOTIDE SEQUENCE [LARGE SCALE GENOMIC DNA]</scope>
    <source>
        <strain evidence="1 2">CECT 8064</strain>
    </source>
</reference>
<dbReference type="Pfam" id="PF16732">
    <property type="entry name" value="ComP_DUS"/>
    <property type="match status" value="1"/>
</dbReference>
<dbReference type="SUPFAM" id="SSF54523">
    <property type="entry name" value="Pili subunits"/>
    <property type="match status" value="1"/>
</dbReference>
<keyword evidence="2" id="KW-1185">Reference proteome</keyword>
<dbReference type="InterPro" id="IPR045584">
    <property type="entry name" value="Pilin-like"/>
</dbReference>
<comment type="caution">
    <text evidence="1">The sequence shown here is derived from an EMBL/GenBank/DDBJ whole genome shotgun (WGS) entry which is preliminary data.</text>
</comment>
<dbReference type="InterPro" id="IPR012902">
    <property type="entry name" value="N_methyl_site"/>
</dbReference>
<dbReference type="Pfam" id="PF07963">
    <property type="entry name" value="N_methyl"/>
    <property type="match status" value="1"/>
</dbReference>
<dbReference type="Gene3D" id="3.30.700.10">
    <property type="entry name" value="Glycoprotein, Type 4 Pilin"/>
    <property type="match status" value="1"/>
</dbReference>